<reference evidence="1" key="1">
    <citation type="submission" date="2018-05" db="EMBL/GenBank/DDBJ databases">
        <title>Draft genome of Mucuna pruriens seed.</title>
        <authorList>
            <person name="Nnadi N.E."/>
            <person name="Vos R."/>
            <person name="Hasami M.H."/>
            <person name="Devisetty U.K."/>
            <person name="Aguiy J.C."/>
        </authorList>
    </citation>
    <scope>NUCLEOTIDE SEQUENCE [LARGE SCALE GENOMIC DNA]</scope>
    <source>
        <strain evidence="1">JCA_2017</strain>
    </source>
</reference>
<protein>
    <submittedName>
        <fullName evidence="1">Uncharacterized protein</fullName>
    </submittedName>
</protein>
<accession>A0A371E0X4</accession>
<gene>
    <name evidence="1" type="ORF">CR513_62247</name>
</gene>
<proteinExistence type="predicted"/>
<keyword evidence="2" id="KW-1185">Reference proteome</keyword>
<name>A0A371E0X4_MUCPR</name>
<comment type="caution">
    <text evidence="1">The sequence shown here is derived from an EMBL/GenBank/DDBJ whole genome shotgun (WGS) entry which is preliminary data.</text>
</comment>
<evidence type="ECO:0000313" key="2">
    <source>
        <dbReference type="Proteomes" id="UP000257109"/>
    </source>
</evidence>
<evidence type="ECO:0000313" key="1">
    <source>
        <dbReference type="EMBL" id="RDX58440.1"/>
    </source>
</evidence>
<organism evidence="1 2">
    <name type="scientific">Mucuna pruriens</name>
    <name type="common">Velvet bean</name>
    <name type="synonym">Dolichos pruriens</name>
    <dbReference type="NCBI Taxonomy" id="157652"/>
    <lineage>
        <taxon>Eukaryota</taxon>
        <taxon>Viridiplantae</taxon>
        <taxon>Streptophyta</taxon>
        <taxon>Embryophyta</taxon>
        <taxon>Tracheophyta</taxon>
        <taxon>Spermatophyta</taxon>
        <taxon>Magnoliopsida</taxon>
        <taxon>eudicotyledons</taxon>
        <taxon>Gunneridae</taxon>
        <taxon>Pentapetalae</taxon>
        <taxon>rosids</taxon>
        <taxon>fabids</taxon>
        <taxon>Fabales</taxon>
        <taxon>Fabaceae</taxon>
        <taxon>Papilionoideae</taxon>
        <taxon>50 kb inversion clade</taxon>
        <taxon>NPAAA clade</taxon>
        <taxon>indigoferoid/millettioid clade</taxon>
        <taxon>Phaseoleae</taxon>
        <taxon>Mucuna</taxon>
    </lineage>
</organism>
<dbReference type="AlphaFoldDB" id="A0A371E0X4"/>
<dbReference type="Proteomes" id="UP000257109">
    <property type="component" value="Unassembled WGS sequence"/>
</dbReference>
<feature type="non-terminal residue" evidence="1">
    <location>
        <position position="1"/>
    </location>
</feature>
<sequence>MANAKPMNTLMVIGLKLTVEAYIQVFENLYLYKFIIGRSQYATVTILEISYAVNKVALIAK</sequence>
<dbReference type="EMBL" id="QJKJ01017498">
    <property type="protein sequence ID" value="RDX58440.1"/>
    <property type="molecule type" value="Genomic_DNA"/>
</dbReference>